<dbReference type="AlphaFoldDB" id="A0AAN6PDZ6"/>
<evidence type="ECO:0000313" key="2">
    <source>
        <dbReference type="Proteomes" id="UP001303115"/>
    </source>
</evidence>
<organism evidence="1 2">
    <name type="scientific">Parachaetomium inaequale</name>
    <dbReference type="NCBI Taxonomy" id="2588326"/>
    <lineage>
        <taxon>Eukaryota</taxon>
        <taxon>Fungi</taxon>
        <taxon>Dikarya</taxon>
        <taxon>Ascomycota</taxon>
        <taxon>Pezizomycotina</taxon>
        <taxon>Sordariomycetes</taxon>
        <taxon>Sordariomycetidae</taxon>
        <taxon>Sordariales</taxon>
        <taxon>Chaetomiaceae</taxon>
        <taxon>Parachaetomium</taxon>
    </lineage>
</organism>
<reference evidence="2" key="1">
    <citation type="journal article" date="2023" name="Mol. Phylogenet. Evol.">
        <title>Genome-scale phylogeny and comparative genomics of the fungal order Sordariales.</title>
        <authorList>
            <person name="Hensen N."/>
            <person name="Bonometti L."/>
            <person name="Westerberg I."/>
            <person name="Brannstrom I.O."/>
            <person name="Guillou S."/>
            <person name="Cros-Aarteil S."/>
            <person name="Calhoun S."/>
            <person name="Haridas S."/>
            <person name="Kuo A."/>
            <person name="Mondo S."/>
            <person name="Pangilinan J."/>
            <person name="Riley R."/>
            <person name="LaButti K."/>
            <person name="Andreopoulos B."/>
            <person name="Lipzen A."/>
            <person name="Chen C."/>
            <person name="Yan M."/>
            <person name="Daum C."/>
            <person name="Ng V."/>
            <person name="Clum A."/>
            <person name="Steindorff A."/>
            <person name="Ohm R.A."/>
            <person name="Martin F."/>
            <person name="Silar P."/>
            <person name="Natvig D.O."/>
            <person name="Lalanne C."/>
            <person name="Gautier V."/>
            <person name="Ament-Velasquez S.L."/>
            <person name="Kruys A."/>
            <person name="Hutchinson M.I."/>
            <person name="Powell A.J."/>
            <person name="Barry K."/>
            <person name="Miller A.N."/>
            <person name="Grigoriev I.V."/>
            <person name="Debuchy R."/>
            <person name="Gladieux P."/>
            <person name="Hiltunen Thoren M."/>
            <person name="Johannesson H."/>
        </authorList>
    </citation>
    <scope>NUCLEOTIDE SEQUENCE [LARGE SCALE GENOMIC DNA]</scope>
    <source>
        <strain evidence="2">CBS 284.82</strain>
    </source>
</reference>
<evidence type="ECO:0000313" key="1">
    <source>
        <dbReference type="EMBL" id="KAK4034611.1"/>
    </source>
</evidence>
<keyword evidence="2" id="KW-1185">Reference proteome</keyword>
<name>A0AAN6PDZ6_9PEZI</name>
<proteinExistence type="predicted"/>
<dbReference type="EMBL" id="MU854472">
    <property type="protein sequence ID" value="KAK4034611.1"/>
    <property type="molecule type" value="Genomic_DNA"/>
</dbReference>
<accession>A0AAN6PDZ6</accession>
<dbReference type="Proteomes" id="UP001303115">
    <property type="component" value="Unassembled WGS sequence"/>
</dbReference>
<comment type="caution">
    <text evidence="1">The sequence shown here is derived from an EMBL/GenBank/DDBJ whole genome shotgun (WGS) entry which is preliminary data.</text>
</comment>
<protein>
    <submittedName>
        <fullName evidence="1">Uncharacterized protein</fullName>
    </submittedName>
</protein>
<sequence>MASMAFSLEAAKEALDRDGFFDLEDSTTGDDVWEMERRRFPYVSEYGLDFCQKRVLDDMRIRTTVEAILGRCTLAHWLRYTAYPGHVVCFRSGGPKAGRRALLVHLWAKGSRVEYYGGSHLHDLPKQKGARLLWETQPSTLGEAGCVATLKSFRDGGAVILDARVHYEIKEGYVIKFEFATDDIIENWPKLMVPALLEQKVASMQSDRIRLNYEVALEAQKT</sequence>
<gene>
    <name evidence="1" type="ORF">C8A01DRAFT_18604</name>
</gene>